<accession>B5Y9P0</accession>
<protein>
    <submittedName>
        <fullName evidence="6">Molybdopterin oxidoreductase, putative formate dehydrogenase subunit</fullName>
    </submittedName>
</protein>
<evidence type="ECO:0000313" key="6">
    <source>
        <dbReference type="EMBL" id="ACI17048.1"/>
    </source>
</evidence>
<dbReference type="Gene3D" id="2.40.40.20">
    <property type="match status" value="1"/>
</dbReference>
<organism evidence="6 7">
    <name type="scientific">Coprothermobacter proteolyticus (strain ATCC 35245 / DSM 5265 / OCM 4 / BT)</name>
    <dbReference type="NCBI Taxonomy" id="309798"/>
    <lineage>
        <taxon>Bacteria</taxon>
        <taxon>Pseudomonadati</taxon>
        <taxon>Coprothermobacterota</taxon>
        <taxon>Coprothermobacteria</taxon>
        <taxon>Coprothermobacterales</taxon>
        <taxon>Coprothermobacteraceae</taxon>
        <taxon>Coprothermobacter</taxon>
    </lineage>
</organism>
<dbReference type="PANTHER" id="PTHR43742:SF6">
    <property type="entry name" value="OXIDOREDUCTASE YYAE-RELATED"/>
    <property type="match status" value="1"/>
</dbReference>
<dbReference type="KEGG" id="cpo:COPRO5265_1179"/>
<dbReference type="Pfam" id="PF01568">
    <property type="entry name" value="Molydop_binding"/>
    <property type="match status" value="1"/>
</dbReference>
<evidence type="ECO:0000256" key="4">
    <source>
        <dbReference type="ARBA" id="ARBA00023014"/>
    </source>
</evidence>
<name>B5Y9P0_COPPD</name>
<keyword evidence="4" id="KW-0411">Iron-sulfur</keyword>
<reference evidence="6 7" key="2">
    <citation type="journal article" date="2014" name="Genome Announc.">
        <title>Complete Genome Sequence of Coprothermobacter proteolyticus DSM 5265.</title>
        <authorList>
            <person name="Alexiev A."/>
            <person name="Coil D.A."/>
            <person name="Badger J.H."/>
            <person name="Enticknap J."/>
            <person name="Ward N."/>
            <person name="Robb F.T."/>
            <person name="Eisen J.A."/>
        </authorList>
    </citation>
    <scope>NUCLEOTIDE SEQUENCE [LARGE SCALE GENOMIC DNA]</scope>
    <source>
        <strain evidence="7">ATCC 35245 / DSM 5265 / OCM 4 / BT</strain>
    </source>
</reference>
<comment type="similarity">
    <text evidence="1">Belongs to the prokaryotic molybdopterin-containing oxidoreductase family.</text>
</comment>
<dbReference type="GO" id="GO:0043546">
    <property type="term" value="F:molybdopterin cofactor binding"/>
    <property type="evidence" value="ECO:0007669"/>
    <property type="project" value="InterPro"/>
</dbReference>
<dbReference type="eggNOG" id="COG0243">
    <property type="taxonomic scope" value="Bacteria"/>
</dbReference>
<dbReference type="Gene3D" id="3.30.200.210">
    <property type="match status" value="1"/>
</dbReference>
<dbReference type="InterPro" id="IPR006963">
    <property type="entry name" value="Mopterin_OxRdtase_4Fe-4S_dom"/>
</dbReference>
<dbReference type="InterPro" id="IPR006656">
    <property type="entry name" value="Mopterin_OxRdtase"/>
</dbReference>
<dbReference type="InterPro" id="IPR009010">
    <property type="entry name" value="Asp_de-COase-like_dom_sf"/>
</dbReference>
<evidence type="ECO:0000256" key="1">
    <source>
        <dbReference type="ARBA" id="ARBA00010312"/>
    </source>
</evidence>
<dbReference type="SUPFAM" id="SSF53706">
    <property type="entry name" value="Formate dehydrogenase/DMSO reductase, domains 1-3"/>
    <property type="match status" value="1"/>
</dbReference>
<dbReference type="SMART" id="SM00926">
    <property type="entry name" value="Molybdop_Fe4S4"/>
    <property type="match status" value="1"/>
</dbReference>
<keyword evidence="2" id="KW-0479">Metal-binding</keyword>
<keyword evidence="7" id="KW-1185">Reference proteome</keyword>
<evidence type="ECO:0000256" key="2">
    <source>
        <dbReference type="ARBA" id="ARBA00022723"/>
    </source>
</evidence>
<dbReference type="Proteomes" id="UP000001732">
    <property type="component" value="Chromosome"/>
</dbReference>
<dbReference type="EMBL" id="CP001145">
    <property type="protein sequence ID" value="ACI17048.1"/>
    <property type="molecule type" value="Genomic_DNA"/>
</dbReference>
<dbReference type="Gene3D" id="3.40.228.10">
    <property type="entry name" value="Dimethylsulfoxide Reductase, domain 2"/>
    <property type="match status" value="1"/>
</dbReference>
<dbReference type="SUPFAM" id="SSF50692">
    <property type="entry name" value="ADC-like"/>
    <property type="match status" value="1"/>
</dbReference>
<reference evidence="7" key="1">
    <citation type="submission" date="2008-08" db="EMBL/GenBank/DDBJ databases">
        <title>The complete genome sequence of Coprothermobacter proteolyticus strain ATCC 5245 / DSM 5265 / BT.</title>
        <authorList>
            <person name="Dodson R.J."/>
            <person name="Durkin A.S."/>
            <person name="Wu M."/>
            <person name="Eisen J."/>
            <person name="Sutton G."/>
        </authorList>
    </citation>
    <scope>NUCLEOTIDE SEQUENCE [LARGE SCALE GENOMIC DNA]</scope>
    <source>
        <strain evidence="7">ATCC 35245 / DSM 5265 / OCM 4 / BT</strain>
    </source>
</reference>
<dbReference type="InterPro" id="IPR050612">
    <property type="entry name" value="Prok_Mopterin_Oxidored"/>
</dbReference>
<dbReference type="GO" id="GO:0051536">
    <property type="term" value="F:iron-sulfur cluster binding"/>
    <property type="evidence" value="ECO:0007669"/>
    <property type="project" value="UniProtKB-KW"/>
</dbReference>
<proteinExistence type="inferred from homology"/>
<dbReference type="PANTHER" id="PTHR43742">
    <property type="entry name" value="TRIMETHYLAMINE-N-OXIDE REDUCTASE"/>
    <property type="match status" value="1"/>
</dbReference>
<evidence type="ECO:0000256" key="3">
    <source>
        <dbReference type="ARBA" id="ARBA00023004"/>
    </source>
</evidence>
<evidence type="ECO:0000259" key="5">
    <source>
        <dbReference type="SMART" id="SM00926"/>
    </source>
</evidence>
<dbReference type="GO" id="GO:0046872">
    <property type="term" value="F:metal ion binding"/>
    <property type="evidence" value="ECO:0007669"/>
    <property type="project" value="UniProtKB-KW"/>
</dbReference>
<dbReference type="GO" id="GO:0016491">
    <property type="term" value="F:oxidoreductase activity"/>
    <property type="evidence" value="ECO:0007669"/>
    <property type="project" value="InterPro"/>
</dbReference>
<dbReference type="AlphaFoldDB" id="B5Y9P0"/>
<gene>
    <name evidence="6" type="ordered locus">COPRO5265_1179</name>
</gene>
<feature type="domain" description="4Fe-4S Mo/W bis-MGD-type" evidence="5">
    <location>
        <begin position="1"/>
        <end position="50"/>
    </location>
</feature>
<dbReference type="Pfam" id="PF00384">
    <property type="entry name" value="Molybdopterin"/>
    <property type="match status" value="2"/>
</dbReference>
<evidence type="ECO:0000313" key="7">
    <source>
        <dbReference type="Proteomes" id="UP000001732"/>
    </source>
</evidence>
<keyword evidence="3" id="KW-0408">Iron</keyword>
<sequence length="594" mass="66646">MSYHVCPRDCYDSCGMVLQYGRLVGDSNHPFTSGFTCGKAALSLRQVSYPERITKALVRTKKGFEKISIDKAISIAAEKLSSNKVYRIDYSGHMGLLSRFFHQRLLRRLGAPELVWDICSTAGDVALMDGVGSIWGCDIDAIKDSDFVIIWGANVAYSSIHAYTWAKQAGEVFVIDPVKTPTAESFFHVPVNPGGDVALSLQILRELDAMGYEVPFCVDDFGNLEHISGVSSETAHLLASKLANSSRPFVFIGYGFQRQWNGAMAVRLVASILSVIDQSDRFYFDRPYHGIDVDYIRLKGQEPSKETLNWTLLSKQLKDVTDATFLVLNANPVNTLPGRRQLVETFQNSRNTVIVHDMFMTESAQVADVVLPAKHYLEFEDLVASYGHRFLAFNEKGLEPPPDAMSNMELARELARQLKLEQSELYETDREVINGALRNLGIDYEFMKEHKIYRLPDPAKPGPVNWPEIAQIRHSSYKTAEGSYMLLTPVGRLRIHSQYANVLKEVPLLEINPKDAQKLSISNKEQVNIKNNRGSLEVVCKVTDKVPPGVVRLEHGFWADAEKPNVNDLVEPTLQEYSGGSQIMWTFVNIEKGE</sequence>
<dbReference type="RefSeq" id="WP_012543700.1">
    <property type="nucleotide sequence ID" value="NC_011295.1"/>
</dbReference>
<dbReference type="InterPro" id="IPR006657">
    <property type="entry name" value="MoPterin_dinucl-bd_dom"/>
</dbReference>
<dbReference type="STRING" id="309798.COPRO5265_1179"/>
<dbReference type="Gene3D" id="3.40.50.740">
    <property type="match status" value="1"/>
</dbReference>